<dbReference type="Proteomes" id="UP000193061">
    <property type="component" value="Unassembled WGS sequence"/>
</dbReference>
<keyword evidence="3" id="KW-1185">Reference proteome</keyword>
<evidence type="ECO:0000259" key="1">
    <source>
        <dbReference type="Pfam" id="PF08670"/>
    </source>
</evidence>
<gene>
    <name evidence="2" type="ORF">ROA7450_02306</name>
</gene>
<evidence type="ECO:0000313" key="3">
    <source>
        <dbReference type="Proteomes" id="UP000193061"/>
    </source>
</evidence>
<protein>
    <submittedName>
        <fullName evidence="2">MEKHLA domain protein</fullName>
    </submittedName>
</protein>
<dbReference type="EMBL" id="FWFX01000006">
    <property type="protein sequence ID" value="SLN46809.1"/>
    <property type="molecule type" value="Genomic_DNA"/>
</dbReference>
<evidence type="ECO:0000313" key="2">
    <source>
        <dbReference type="EMBL" id="SLN46809.1"/>
    </source>
</evidence>
<dbReference type="InterPro" id="IPR013978">
    <property type="entry name" value="MEKHLA"/>
</dbReference>
<name>A0A1X6ZC27_9RHOB</name>
<organism evidence="2 3">
    <name type="scientific">Roseovarius albus</name>
    <dbReference type="NCBI Taxonomy" id="1247867"/>
    <lineage>
        <taxon>Bacteria</taxon>
        <taxon>Pseudomonadati</taxon>
        <taxon>Pseudomonadota</taxon>
        <taxon>Alphaproteobacteria</taxon>
        <taxon>Rhodobacterales</taxon>
        <taxon>Roseobacteraceae</taxon>
        <taxon>Roseovarius</taxon>
    </lineage>
</organism>
<reference evidence="2 3" key="1">
    <citation type="submission" date="2017-03" db="EMBL/GenBank/DDBJ databases">
        <authorList>
            <person name="Afonso C.L."/>
            <person name="Miller P.J."/>
            <person name="Scott M.A."/>
            <person name="Spackman E."/>
            <person name="Goraichik I."/>
            <person name="Dimitrov K.M."/>
            <person name="Suarez D.L."/>
            <person name="Swayne D.E."/>
        </authorList>
    </citation>
    <scope>NUCLEOTIDE SEQUENCE [LARGE SCALE GENOMIC DNA]</scope>
    <source>
        <strain evidence="2 3">CECT 7450</strain>
    </source>
</reference>
<sequence length="155" mass="17423">MKAKAFAMREPSFENSFQCGHALILLRTYDHLLGHPLATNPEALYHAPFPVLSHNTADDPIFTYGNLAAQRLWEVSWDQITQMPSRLSAELDERATRAAMLASITENGFIDNYHGIRISSSGRRFAIKNAVIWTLTDDQGHKCGQAATFNEIEFL</sequence>
<proteinExistence type="predicted"/>
<dbReference type="AlphaFoldDB" id="A0A1X6ZC27"/>
<dbReference type="Pfam" id="PF08670">
    <property type="entry name" value="MEKHLA"/>
    <property type="match status" value="1"/>
</dbReference>
<feature type="domain" description="MEKHLA" evidence="1">
    <location>
        <begin position="21"/>
        <end position="153"/>
    </location>
</feature>
<accession>A0A1X6ZC27</accession>